<evidence type="ECO:0000256" key="4">
    <source>
        <dbReference type="ARBA" id="ARBA00022771"/>
    </source>
</evidence>
<name>A0AA87ZGX0_FICCA</name>
<keyword evidence="4 6" id="KW-0863">Zinc-finger</keyword>
<comment type="catalytic activity">
    <reaction evidence="1">
        <text>S-ubiquitinyl-[E2 ubiquitin-conjugating enzyme]-L-cysteine + [acceptor protein]-L-lysine = [E2 ubiquitin-conjugating enzyme]-L-cysteine + N(6)-ubiquitinyl-[acceptor protein]-L-lysine.</text>
        <dbReference type="EC" id="2.3.2.27"/>
    </reaction>
</comment>
<protein>
    <recommendedName>
        <fullName evidence="2">RING-type E3 ubiquitin transferase</fullName>
        <ecNumber evidence="2">2.3.2.27</ecNumber>
    </recommendedName>
</protein>
<accession>A0AA87ZGX0</accession>
<proteinExistence type="predicted"/>
<dbReference type="SMART" id="SM00184">
    <property type="entry name" value="RING"/>
    <property type="match status" value="1"/>
</dbReference>
<dbReference type="GO" id="GO:0061630">
    <property type="term" value="F:ubiquitin protein ligase activity"/>
    <property type="evidence" value="ECO:0007669"/>
    <property type="project" value="UniProtKB-EC"/>
</dbReference>
<evidence type="ECO:0000313" key="9">
    <source>
        <dbReference type="EMBL" id="GMN32495.1"/>
    </source>
</evidence>
<dbReference type="PANTHER" id="PTHR15710">
    <property type="entry name" value="E3 UBIQUITIN-PROTEIN LIGASE PRAJA"/>
    <property type="match status" value="1"/>
</dbReference>
<evidence type="ECO:0000256" key="2">
    <source>
        <dbReference type="ARBA" id="ARBA00012483"/>
    </source>
</evidence>
<evidence type="ECO:0000256" key="3">
    <source>
        <dbReference type="ARBA" id="ARBA00022723"/>
    </source>
</evidence>
<dbReference type="CDD" id="cd16454">
    <property type="entry name" value="RING-H2_PA-TM-RING"/>
    <property type="match status" value="1"/>
</dbReference>
<keyword evidence="10" id="KW-1185">Reference proteome</keyword>
<dbReference type="Pfam" id="PF13639">
    <property type="entry name" value="zf-RING_2"/>
    <property type="match status" value="1"/>
</dbReference>
<gene>
    <name evidence="9" type="ORF">TIFTF001_003698</name>
</gene>
<dbReference type="Proteomes" id="UP001187192">
    <property type="component" value="Unassembled WGS sequence"/>
</dbReference>
<dbReference type="GO" id="GO:0005737">
    <property type="term" value="C:cytoplasm"/>
    <property type="evidence" value="ECO:0007669"/>
    <property type="project" value="TreeGrafter"/>
</dbReference>
<reference evidence="9" key="1">
    <citation type="submission" date="2023-07" db="EMBL/GenBank/DDBJ databases">
        <title>draft genome sequence of fig (Ficus carica).</title>
        <authorList>
            <person name="Takahashi T."/>
            <person name="Nishimura K."/>
        </authorList>
    </citation>
    <scope>NUCLEOTIDE SEQUENCE</scope>
</reference>
<feature type="region of interest" description="Disordered" evidence="7">
    <location>
        <begin position="247"/>
        <end position="297"/>
    </location>
</feature>
<comment type="caution">
    <text evidence="9">The sequence shown here is derived from an EMBL/GenBank/DDBJ whole genome shotgun (WGS) entry which is preliminary data.</text>
</comment>
<keyword evidence="5" id="KW-0862">Zinc</keyword>
<dbReference type="AlphaFoldDB" id="A0AA87ZGX0"/>
<evidence type="ECO:0000259" key="8">
    <source>
        <dbReference type="PROSITE" id="PS50089"/>
    </source>
</evidence>
<dbReference type="InterPro" id="IPR013083">
    <property type="entry name" value="Znf_RING/FYVE/PHD"/>
</dbReference>
<keyword evidence="3" id="KW-0479">Metal-binding</keyword>
<evidence type="ECO:0000256" key="1">
    <source>
        <dbReference type="ARBA" id="ARBA00000900"/>
    </source>
</evidence>
<dbReference type="PROSITE" id="PS50089">
    <property type="entry name" value="ZF_RING_2"/>
    <property type="match status" value="1"/>
</dbReference>
<dbReference type="Gene3D" id="3.30.40.10">
    <property type="entry name" value="Zinc/RING finger domain, C3HC4 (zinc finger)"/>
    <property type="match status" value="1"/>
</dbReference>
<dbReference type="SUPFAM" id="SSF57850">
    <property type="entry name" value="RING/U-box"/>
    <property type="match status" value="1"/>
</dbReference>
<evidence type="ECO:0000256" key="6">
    <source>
        <dbReference type="PROSITE-ProRule" id="PRU00175"/>
    </source>
</evidence>
<dbReference type="EC" id="2.3.2.27" evidence="2"/>
<sequence>MSTDNDDDLSPSEDDFIDEDFFPSDEYLLSDNGNNSHVDINADVEQRDVNIRIDTAATERKIYITATKTNSPSNQRLSVTRFRFLFCVIHRSRSDTDSTREVQLVCTCSAFYHPFERFLSSDEAKDVVAAMFSSQEIPFSFDRQGGQSLLWKELIADDSSEEVLERQPLQGFDDVVMRISEAAARVAREASESGRKEVEMAITIDKRSVVPHQDFERLIPQFDVQVSATWNPDDPELYLAIQPDYFSESTEQSASEPDEQDYSSESTQQYASVPNQQDYFSPSTEQSASASPPPVDVDTRIEDMMRFMTNHIIQLTEWSREFLPRSSELDVASGSAPAAKSAVEALEKFIYKGSSEDGEESTLMTCAICMEEVMIGSQLTRMPCSHLFHGDCLSQWLCRNQTCPLCRHELTNQ</sequence>
<organism evidence="9 10">
    <name type="scientific">Ficus carica</name>
    <name type="common">Common fig</name>
    <dbReference type="NCBI Taxonomy" id="3494"/>
    <lineage>
        <taxon>Eukaryota</taxon>
        <taxon>Viridiplantae</taxon>
        <taxon>Streptophyta</taxon>
        <taxon>Embryophyta</taxon>
        <taxon>Tracheophyta</taxon>
        <taxon>Spermatophyta</taxon>
        <taxon>Magnoliopsida</taxon>
        <taxon>eudicotyledons</taxon>
        <taxon>Gunneridae</taxon>
        <taxon>Pentapetalae</taxon>
        <taxon>rosids</taxon>
        <taxon>fabids</taxon>
        <taxon>Rosales</taxon>
        <taxon>Moraceae</taxon>
        <taxon>Ficeae</taxon>
        <taxon>Ficus</taxon>
    </lineage>
</organism>
<dbReference type="GO" id="GO:0016567">
    <property type="term" value="P:protein ubiquitination"/>
    <property type="evidence" value="ECO:0007669"/>
    <property type="project" value="TreeGrafter"/>
</dbReference>
<dbReference type="EMBL" id="BTGU01000003">
    <property type="protein sequence ID" value="GMN32495.1"/>
    <property type="molecule type" value="Genomic_DNA"/>
</dbReference>
<evidence type="ECO:0000256" key="5">
    <source>
        <dbReference type="ARBA" id="ARBA00022833"/>
    </source>
</evidence>
<feature type="compositionally biased region" description="Polar residues" evidence="7">
    <location>
        <begin position="263"/>
        <end position="290"/>
    </location>
</feature>
<dbReference type="PANTHER" id="PTHR15710:SF196">
    <property type="entry name" value="F6A14.12 PROTEIN-RELATED"/>
    <property type="match status" value="1"/>
</dbReference>
<evidence type="ECO:0000313" key="10">
    <source>
        <dbReference type="Proteomes" id="UP001187192"/>
    </source>
</evidence>
<dbReference type="InterPro" id="IPR001841">
    <property type="entry name" value="Znf_RING"/>
</dbReference>
<evidence type="ECO:0000256" key="7">
    <source>
        <dbReference type="SAM" id="MobiDB-lite"/>
    </source>
</evidence>
<feature type="domain" description="RING-type" evidence="8">
    <location>
        <begin position="366"/>
        <end position="407"/>
    </location>
</feature>
<dbReference type="GO" id="GO:0008270">
    <property type="term" value="F:zinc ion binding"/>
    <property type="evidence" value="ECO:0007669"/>
    <property type="project" value="UniProtKB-KW"/>
</dbReference>